<comment type="caution">
    <text evidence="1">The sequence shown here is derived from an EMBL/GenBank/DDBJ whole genome shotgun (WGS) entry which is preliminary data.</text>
</comment>
<reference evidence="1 2" key="1">
    <citation type="submission" date="2017-09" db="EMBL/GenBank/DDBJ databases">
        <title>Depth-based differentiation of microbial function through sediment-hosted aquifers and enrichment of novel symbionts in the deep terrestrial subsurface.</title>
        <authorList>
            <person name="Probst A.J."/>
            <person name="Ladd B."/>
            <person name="Jarett J.K."/>
            <person name="Geller-Mcgrath D.E."/>
            <person name="Sieber C.M."/>
            <person name="Emerson J.B."/>
            <person name="Anantharaman K."/>
            <person name="Thomas B.C."/>
            <person name="Malmstrom R."/>
            <person name="Stieglmeier M."/>
            <person name="Klingl A."/>
            <person name="Woyke T."/>
            <person name="Ryan C.M."/>
            <person name="Banfield J.F."/>
        </authorList>
    </citation>
    <scope>NUCLEOTIDE SEQUENCE [LARGE SCALE GENOMIC DNA]</scope>
    <source>
        <strain evidence="1">CG08_land_8_20_14_0_20_45_16</strain>
    </source>
</reference>
<dbReference type="Proteomes" id="UP000231343">
    <property type="component" value="Unassembled WGS sequence"/>
</dbReference>
<evidence type="ECO:0000313" key="2">
    <source>
        <dbReference type="Proteomes" id="UP000231343"/>
    </source>
</evidence>
<gene>
    <name evidence="1" type="ORF">COT42_00035</name>
</gene>
<dbReference type="EMBL" id="PEYM01000002">
    <property type="protein sequence ID" value="PIS31768.1"/>
    <property type="molecule type" value="Genomic_DNA"/>
</dbReference>
<dbReference type="AlphaFoldDB" id="A0A2H0Y1V8"/>
<accession>A0A2H0Y1V8</accession>
<evidence type="ECO:0000313" key="1">
    <source>
        <dbReference type="EMBL" id="PIS31768.1"/>
    </source>
</evidence>
<sequence>MAISNIQRIKTIPLPPVFHRSTQCLLFTLLHQARNKGSFVTKGPKQTMFEILKTLQAEIKGAKFVKYCNNPQKTEEALLQDLATYGIGEDGPRYSSVAELANIDALTDYLSNRIVALESNLNFLISENCKNMADIDKQEEIPTVMEDIQTAFTVARLLEDWFAHNPAMLKQAIDNYVPATTIAK</sequence>
<proteinExistence type="predicted"/>
<name>A0A2H0Y1V8_UNCSA</name>
<protein>
    <submittedName>
        <fullName evidence="1">Uncharacterized protein</fullName>
    </submittedName>
</protein>
<organism evidence="1 2">
    <name type="scientific">Candidatus Saganbacteria bacterium CG08_land_8_20_14_0_20_45_16</name>
    <dbReference type="NCBI Taxonomy" id="2014293"/>
    <lineage>
        <taxon>Bacteria</taxon>
        <taxon>Bacillati</taxon>
        <taxon>Saganbacteria</taxon>
    </lineage>
</organism>